<evidence type="ECO:0000256" key="9">
    <source>
        <dbReference type="ARBA" id="ARBA00058043"/>
    </source>
</evidence>
<feature type="region of interest" description="Disordered" evidence="11">
    <location>
        <begin position="376"/>
        <end position="436"/>
    </location>
</feature>
<name>A0A5A9PID4_9TELE</name>
<feature type="compositionally biased region" description="Low complexity" evidence="11">
    <location>
        <begin position="924"/>
        <end position="954"/>
    </location>
</feature>
<keyword evidence="4" id="KW-0813">Transport</keyword>
<keyword evidence="5" id="KW-0597">Phosphoprotein</keyword>
<keyword evidence="6" id="KW-0653">Protein transport</keyword>
<dbReference type="InterPro" id="IPR039745">
    <property type="entry name" value="Vps54"/>
</dbReference>
<feature type="domain" description="Vacuolar protein sorting-associated protein 54 C-terminal" evidence="13">
    <location>
        <begin position="1131"/>
        <end position="1261"/>
    </location>
</feature>
<dbReference type="GO" id="GO:0005829">
    <property type="term" value="C:cytosol"/>
    <property type="evidence" value="ECO:0007669"/>
    <property type="project" value="GOC"/>
</dbReference>
<evidence type="ECO:0000256" key="8">
    <source>
        <dbReference type="ARBA" id="ARBA00023054"/>
    </source>
</evidence>
<dbReference type="GO" id="GO:0000938">
    <property type="term" value="C:GARP complex"/>
    <property type="evidence" value="ECO:0007669"/>
    <property type="project" value="InterPro"/>
</dbReference>
<dbReference type="InterPro" id="IPR048335">
    <property type="entry name" value="Pellino_RING"/>
</dbReference>
<dbReference type="PANTHER" id="PTHR12965:SF0">
    <property type="entry name" value="VACUOLAR PROTEIN SORTING-ASSOCIATED PROTEIN 54"/>
    <property type="match status" value="1"/>
</dbReference>
<dbReference type="Gene3D" id="6.10.250.860">
    <property type="match status" value="1"/>
</dbReference>
<dbReference type="GO" id="GO:0019905">
    <property type="term" value="F:syntaxin binding"/>
    <property type="evidence" value="ECO:0007669"/>
    <property type="project" value="TreeGrafter"/>
</dbReference>
<feature type="region of interest" description="Disordered" evidence="11">
    <location>
        <begin position="870"/>
        <end position="899"/>
    </location>
</feature>
<evidence type="ECO:0000256" key="3">
    <source>
        <dbReference type="ARBA" id="ARBA00017665"/>
    </source>
</evidence>
<dbReference type="GO" id="GO:0015031">
    <property type="term" value="P:protein transport"/>
    <property type="evidence" value="ECO:0007669"/>
    <property type="project" value="UniProtKB-KW"/>
</dbReference>
<feature type="domain" description="Vacuolar protein sorting-associated protein 54 N-terminal" evidence="14">
    <location>
        <begin position="590"/>
        <end position="746"/>
    </location>
</feature>
<evidence type="ECO:0000256" key="2">
    <source>
        <dbReference type="ARBA" id="ARBA00009150"/>
    </source>
</evidence>
<feature type="region of interest" description="Disordered" evidence="11">
    <location>
        <begin position="924"/>
        <end position="966"/>
    </location>
</feature>
<keyword evidence="7" id="KW-0333">Golgi apparatus</keyword>
<dbReference type="FunFam" id="1.20.1280.130:FF:000001">
    <property type="entry name" value="Vacuolar protein sorting-associated protein 54"/>
    <property type="match status" value="1"/>
</dbReference>
<keyword evidence="17" id="KW-1185">Reference proteome</keyword>
<comment type="similarity">
    <text evidence="2">Belongs to the VPS54 family.</text>
</comment>
<sequence>MLAPEQEQLNPSKPIKYGELIIFGYNGSLSNGDRGRRRSRFALYKRPRANGVKPSTVHTACSPQAAKAISNKDQHSVSYTLSRAQTVVVEYTHDNTTDMFQIGRSTESPIDFVVMDTVPGCHGNSDTLSSQSTISRFACRIVCQRAPPYAARIYAAGFDSTKSIFLGEKAAKWWCADSQMDGLTTNGVLVTSPQHGFTCESKQGTWREISVCGNVFTVRETRSAQIPGKLIENECQELVDGSLIDLCGATLLWRSAEGLSHTPTVKHLEALRRELNAARPQCPVGLHTLAFPSLDRSIRGLPHEDRPWAYLHCGHVHGYHAWRGRRRVTKEGSTEEEDDESETKEAMEPEVSREEDRECPLCRTRAGLICEGSAVMSSGHGSSPLPQSSGGGGTSDGLFRKPRDPSTASRHHRTPRSLPDVCPKEPTGDRRGLCDGPSVVADQHRWTVYNSKVNLPAALNDPRLAKRESDFFTKTWGLDFTETEVMPSFYLPNITREHFSSYLHETAQREKIHERCKSICSNKDNLLVPTITNNYDKVRPELEQVPKIFMKPEFVLNDPATFNAVLPWSHFSVAGGKNSRDVASSRLLQEKLSHYLDVVEVSIARQISLRSEAFFHAMSSQHELQDRLRETADAVAKLRARTAAINRVMCRGPLRALRDALTYNNCIKLQNKLKLMAAVHQTQPTVQLLLSTSEFVGALELIATTKEVLQQELQGIHSFRHLGSQLCEMELLIDKMMAADFSTYAQSDFNRPFEEDTQVLEKDRLQSLVFGLLRQRKLDFLDIYSEEMMHAAKNIVRQRVLKSLSQINEIDSNTIKLHEQMRSMTFNQWFDLLMDIFEQFISFVKRIKATLSVIRNVVLEILDSSQRSRQAEVISATNPSDSRANEDEDEGSGGPGLRSGEAELAYLTHEGLFISDALNEAEQRSGAAAQSQSRAQMRLEAYGSDSASATTESSSSKEHNSNTTSSLTIGGAAAISEDVMPSDLELGRVANNIQELLYTASDVSHDRCVKVLMSRAKDGSLERLSSSEFVCLSQAVEAFVKDTKDLCGRHSVSLRGALQSQANRFVQRFHEERKTKLGLLLDNERWKQADVPAEFQDLVDSIADGRITLPERKTTGFEDRKPSEFLCVDGQKYAVVGTVLLLIRMFLEYCQCVNDIPSITTDILTRLADLVKHFNSRSCQLVLGAGALQVVGLKTITTRNLALASRCLQLVVYYIPVIRAHFETRLQPKQYNILRHFDHITKDYNDHIAEISAKLVAIMDNMFAKTVSKYEVKAPMPSASLRNVCKQMAKMHEAIYELLPEEQTQMLFLRINASFKMHLKRQLSRLGVINDGGPQNGLVMVDVAFYTGNVQALRSLEQLDLNMPEIWEQKR</sequence>
<evidence type="ECO:0000313" key="17">
    <source>
        <dbReference type="Proteomes" id="UP000324632"/>
    </source>
</evidence>
<gene>
    <name evidence="16" type="ORF">E1301_Tti017137</name>
</gene>
<dbReference type="Proteomes" id="UP000324632">
    <property type="component" value="Chromosome 4"/>
</dbReference>
<dbReference type="Pfam" id="PF07928">
    <property type="entry name" value="Vps54"/>
    <property type="match status" value="1"/>
</dbReference>
<dbReference type="InterPro" id="IPR012501">
    <property type="entry name" value="Vps54_C"/>
</dbReference>
<evidence type="ECO:0000256" key="7">
    <source>
        <dbReference type="ARBA" id="ARBA00023034"/>
    </source>
</evidence>
<dbReference type="Pfam" id="PF20723">
    <property type="entry name" value="Pellino_RING"/>
    <property type="match status" value="1"/>
</dbReference>
<organism evidence="16 17">
    <name type="scientific">Triplophysa tibetana</name>
    <dbReference type="NCBI Taxonomy" id="1572043"/>
    <lineage>
        <taxon>Eukaryota</taxon>
        <taxon>Metazoa</taxon>
        <taxon>Chordata</taxon>
        <taxon>Craniata</taxon>
        <taxon>Vertebrata</taxon>
        <taxon>Euteleostomi</taxon>
        <taxon>Actinopterygii</taxon>
        <taxon>Neopterygii</taxon>
        <taxon>Teleostei</taxon>
        <taxon>Ostariophysi</taxon>
        <taxon>Cypriniformes</taxon>
        <taxon>Nemacheilidae</taxon>
        <taxon>Triplophysa</taxon>
    </lineage>
</organism>
<feature type="compositionally biased region" description="Basic and acidic residues" evidence="11">
    <location>
        <begin position="343"/>
        <end position="358"/>
    </location>
</feature>
<evidence type="ECO:0000259" key="12">
    <source>
        <dbReference type="Pfam" id="PF04710"/>
    </source>
</evidence>
<feature type="compositionally biased region" description="Basic and acidic residues" evidence="11">
    <location>
        <begin position="422"/>
        <end position="433"/>
    </location>
</feature>
<dbReference type="Pfam" id="PF10475">
    <property type="entry name" value="Vps54_N"/>
    <property type="match status" value="1"/>
</dbReference>
<dbReference type="GO" id="GO:0042147">
    <property type="term" value="P:retrograde transport, endosome to Golgi"/>
    <property type="evidence" value="ECO:0007669"/>
    <property type="project" value="InterPro"/>
</dbReference>
<comment type="subcellular location">
    <subcellularLocation>
        <location evidence="1">Golgi apparatus</location>
        <location evidence="1">trans-Golgi network</location>
    </subcellularLocation>
</comment>
<reference evidence="16 17" key="1">
    <citation type="journal article" date="2019" name="Mol. Ecol. Resour.">
        <title>Chromosome-level genome assembly of Triplophysa tibetana, a fish adapted to the harsh high-altitude environment of the Tibetan Plateau.</title>
        <authorList>
            <person name="Yang X."/>
            <person name="Liu H."/>
            <person name="Ma Z."/>
            <person name="Zou Y."/>
            <person name="Zou M."/>
            <person name="Mao Y."/>
            <person name="Li X."/>
            <person name="Wang H."/>
            <person name="Chen T."/>
            <person name="Wang W."/>
            <person name="Yang R."/>
        </authorList>
    </citation>
    <scope>NUCLEOTIDE SEQUENCE [LARGE SCALE GENOMIC DNA]</scope>
    <source>
        <strain evidence="16">TTIB1903HZAU</strain>
        <tissue evidence="16">Muscle</tissue>
    </source>
</reference>
<dbReference type="Pfam" id="PF04710">
    <property type="entry name" value="Pellino_FHA"/>
    <property type="match status" value="1"/>
</dbReference>
<feature type="domain" description="Pellino FHA" evidence="12">
    <location>
        <begin position="11"/>
        <end position="270"/>
    </location>
</feature>
<dbReference type="GO" id="GO:0006896">
    <property type="term" value="P:Golgi to vacuole transport"/>
    <property type="evidence" value="ECO:0007669"/>
    <property type="project" value="TreeGrafter"/>
</dbReference>
<dbReference type="InterPro" id="IPR019515">
    <property type="entry name" value="VPS54_N"/>
</dbReference>
<dbReference type="PANTHER" id="PTHR12965">
    <property type="entry name" value="VACUOLAR PROTEIN SORTING 54"/>
    <property type="match status" value="1"/>
</dbReference>
<evidence type="ECO:0000256" key="4">
    <source>
        <dbReference type="ARBA" id="ARBA00022448"/>
    </source>
</evidence>
<feature type="compositionally biased region" description="Low complexity" evidence="11">
    <location>
        <begin position="377"/>
        <end position="388"/>
    </location>
</feature>
<dbReference type="EMBL" id="SOYY01000004">
    <property type="protein sequence ID" value="KAA0721840.1"/>
    <property type="molecule type" value="Genomic_DNA"/>
</dbReference>
<evidence type="ECO:0000256" key="10">
    <source>
        <dbReference type="ARBA" id="ARBA00063265"/>
    </source>
</evidence>
<comment type="subunit">
    <text evidence="10">Component of the Golgi-associated retrograde protein (GARP) complex, also called VFT (VPS fifty-three) complex, composed of VPS51, VPS52, VPS53 and VPS54. EIPR1 interacts with GARP complex and mediates its recruitment to the trans-Golgi network. Interacts with VPS51 in an EIPR1-independent manner.</text>
</comment>
<protein>
    <recommendedName>
        <fullName evidence="3">Vacuolar protein sorting-associated protein 54</fullName>
    </recommendedName>
</protein>
<evidence type="ECO:0000259" key="15">
    <source>
        <dbReference type="Pfam" id="PF20723"/>
    </source>
</evidence>
<proteinExistence type="inferred from homology"/>
<comment type="caution">
    <text evidence="16">The sequence shown here is derived from an EMBL/GenBank/DDBJ whole genome shotgun (WGS) entry which is preliminary data.</text>
</comment>
<evidence type="ECO:0000259" key="13">
    <source>
        <dbReference type="Pfam" id="PF07928"/>
    </source>
</evidence>
<evidence type="ECO:0000256" key="5">
    <source>
        <dbReference type="ARBA" id="ARBA00022553"/>
    </source>
</evidence>
<evidence type="ECO:0000259" key="14">
    <source>
        <dbReference type="Pfam" id="PF10475"/>
    </source>
</evidence>
<dbReference type="InterPro" id="IPR048334">
    <property type="entry name" value="Pellino_FHA"/>
</dbReference>
<comment type="function">
    <text evidence="9">Acts as a component of the GARP complex that is involved in retrograde transport from early and late endosomes to the trans-Golgi network (TGN). The GARP complex is required for the maintenance of the cycling of mannose 6-phosphate receptors between the TGN and endosomes, this cycling is necessary for proper lysosomal sorting of acid hydrolases such as CTSD. Within the GARP complex, required to tether the complex to the TGN. Not involved in endocytic recycling.</text>
</comment>
<evidence type="ECO:0000256" key="6">
    <source>
        <dbReference type="ARBA" id="ARBA00022927"/>
    </source>
</evidence>
<accession>A0A5A9PID4</accession>
<evidence type="ECO:0000256" key="1">
    <source>
        <dbReference type="ARBA" id="ARBA00004601"/>
    </source>
</evidence>
<keyword evidence="8" id="KW-0175">Coiled coil</keyword>
<evidence type="ECO:0000313" key="16">
    <source>
        <dbReference type="EMBL" id="KAA0721840.1"/>
    </source>
</evidence>
<feature type="region of interest" description="Disordered" evidence="11">
    <location>
        <begin position="326"/>
        <end position="358"/>
    </location>
</feature>
<dbReference type="Gene3D" id="1.20.1280.130">
    <property type="match status" value="1"/>
</dbReference>
<feature type="domain" description="Pellino RING" evidence="15">
    <location>
        <begin position="275"/>
        <end position="329"/>
    </location>
</feature>
<evidence type="ECO:0000256" key="11">
    <source>
        <dbReference type="SAM" id="MobiDB-lite"/>
    </source>
</evidence>